<feature type="region of interest" description="Disordered" evidence="1">
    <location>
        <begin position="356"/>
        <end position="379"/>
    </location>
</feature>
<feature type="compositionally biased region" description="Basic and acidic residues" evidence="1">
    <location>
        <begin position="1"/>
        <end position="11"/>
    </location>
</feature>
<dbReference type="Proteomes" id="UP000218811">
    <property type="component" value="Unassembled WGS sequence"/>
</dbReference>
<feature type="compositionally biased region" description="Basic and acidic residues" evidence="1">
    <location>
        <begin position="19"/>
        <end position="31"/>
    </location>
</feature>
<evidence type="ECO:0000256" key="1">
    <source>
        <dbReference type="SAM" id="MobiDB-lite"/>
    </source>
</evidence>
<feature type="transmembrane region" description="Helical" evidence="2">
    <location>
        <begin position="125"/>
        <end position="147"/>
    </location>
</feature>
<dbReference type="OMA" id="FAPWNRP"/>
<feature type="compositionally biased region" description="Polar residues" evidence="1">
    <location>
        <begin position="63"/>
        <end position="81"/>
    </location>
</feature>
<accession>A0A2H3JJ39</accession>
<keyword evidence="2" id="KW-1133">Transmembrane helix</keyword>
<keyword evidence="2" id="KW-0472">Membrane</keyword>
<reference evidence="3 4" key="1">
    <citation type="journal article" date="2012" name="Science">
        <title>The Paleozoic origin of enzymatic lignin decomposition reconstructed from 31 fungal genomes.</title>
        <authorList>
            <person name="Floudas D."/>
            <person name="Binder M."/>
            <person name="Riley R."/>
            <person name="Barry K."/>
            <person name="Blanchette R.A."/>
            <person name="Henrissat B."/>
            <person name="Martinez A.T."/>
            <person name="Otillar R."/>
            <person name="Spatafora J.W."/>
            <person name="Yadav J.S."/>
            <person name="Aerts A."/>
            <person name="Benoit I."/>
            <person name="Boyd A."/>
            <person name="Carlson A."/>
            <person name="Copeland A."/>
            <person name="Coutinho P.M."/>
            <person name="de Vries R.P."/>
            <person name="Ferreira P."/>
            <person name="Findley K."/>
            <person name="Foster B."/>
            <person name="Gaskell J."/>
            <person name="Glotzer D."/>
            <person name="Gorecki P."/>
            <person name="Heitman J."/>
            <person name="Hesse C."/>
            <person name="Hori C."/>
            <person name="Igarashi K."/>
            <person name="Jurgens J.A."/>
            <person name="Kallen N."/>
            <person name="Kersten P."/>
            <person name="Kohler A."/>
            <person name="Kuees U."/>
            <person name="Kumar T.K.A."/>
            <person name="Kuo A."/>
            <person name="LaButti K."/>
            <person name="Larrondo L.F."/>
            <person name="Lindquist E."/>
            <person name="Ling A."/>
            <person name="Lombard V."/>
            <person name="Lucas S."/>
            <person name="Lundell T."/>
            <person name="Martin R."/>
            <person name="McLaughlin D.J."/>
            <person name="Morgenstern I."/>
            <person name="Morin E."/>
            <person name="Murat C."/>
            <person name="Nagy L.G."/>
            <person name="Nolan M."/>
            <person name="Ohm R.A."/>
            <person name="Patyshakuliyeva A."/>
            <person name="Rokas A."/>
            <person name="Ruiz-Duenas F.J."/>
            <person name="Sabat G."/>
            <person name="Salamov A."/>
            <person name="Samejima M."/>
            <person name="Schmutz J."/>
            <person name="Slot J.C."/>
            <person name="St John F."/>
            <person name="Stenlid J."/>
            <person name="Sun H."/>
            <person name="Sun S."/>
            <person name="Syed K."/>
            <person name="Tsang A."/>
            <person name="Wiebenga A."/>
            <person name="Young D."/>
            <person name="Pisabarro A."/>
            <person name="Eastwood D.C."/>
            <person name="Martin F."/>
            <person name="Cullen D."/>
            <person name="Grigoriev I.V."/>
            <person name="Hibbett D.S."/>
        </authorList>
    </citation>
    <scope>NUCLEOTIDE SEQUENCE [LARGE SCALE GENOMIC DNA]</scope>
    <source>
        <strain evidence="3 4">MD-104</strain>
    </source>
</reference>
<feature type="transmembrane region" description="Helical" evidence="2">
    <location>
        <begin position="178"/>
        <end position="197"/>
    </location>
</feature>
<dbReference type="AlphaFoldDB" id="A0A2H3JJ39"/>
<evidence type="ECO:0000313" key="4">
    <source>
        <dbReference type="Proteomes" id="UP000218811"/>
    </source>
</evidence>
<feature type="compositionally biased region" description="Low complexity" evidence="1">
    <location>
        <begin position="83"/>
        <end position="99"/>
    </location>
</feature>
<name>A0A2H3JJ39_WOLCO</name>
<organism evidence="3 4">
    <name type="scientific">Wolfiporia cocos (strain MD-104)</name>
    <name type="common">Brown rot fungus</name>
    <dbReference type="NCBI Taxonomy" id="742152"/>
    <lineage>
        <taxon>Eukaryota</taxon>
        <taxon>Fungi</taxon>
        <taxon>Dikarya</taxon>
        <taxon>Basidiomycota</taxon>
        <taxon>Agaricomycotina</taxon>
        <taxon>Agaricomycetes</taxon>
        <taxon>Polyporales</taxon>
        <taxon>Phaeolaceae</taxon>
        <taxon>Wolfiporia</taxon>
    </lineage>
</organism>
<dbReference type="OrthoDB" id="2596855at2759"/>
<keyword evidence="4" id="KW-1185">Reference proteome</keyword>
<proteinExistence type="predicted"/>
<sequence length="379" mass="40613">MATAGPHEERPQAGPLPSKRGEIGYHEEVHEAPQQAEGGESQHDVDSPPARHPADTPLPPTTSPNAGSESSASNDPVSTGNGAAATDAPRAPSPSSASVNSTSKLASFLHCTRVHTIYGLRVTTLFFFLLQLAVLGGTITGWVILILRMQTSQNTSSPQSGSSSTGQSQSGGLPMNSALIFVYIAFAVMTVVQIVFLERCTFRLRAERYAHLHPGEILPSHRPRAGGRRPAPNIAFAPWNRPPLPTYAAALAQSGVGTGDVEDNAIAIAPPPAYGERHASTLLLAGDLPERLRRVRESAMSGVSVISWAEIPIRDTGDDAMAVGRASRPVSYRSYDSEWEEVLDADAAARLEERLAKLEEGKSEERDVTDGAREYEQRR</sequence>
<keyword evidence="2" id="KW-0812">Transmembrane</keyword>
<dbReference type="EMBL" id="KB468053">
    <property type="protein sequence ID" value="PCH39893.1"/>
    <property type="molecule type" value="Genomic_DNA"/>
</dbReference>
<evidence type="ECO:0000256" key="2">
    <source>
        <dbReference type="SAM" id="Phobius"/>
    </source>
</evidence>
<dbReference type="STRING" id="742152.A0A2H3JJ39"/>
<gene>
    <name evidence="3" type="ORF">WOLCODRAFT_136542</name>
</gene>
<protein>
    <submittedName>
        <fullName evidence="3">Uncharacterized protein</fullName>
    </submittedName>
</protein>
<feature type="region of interest" description="Disordered" evidence="1">
    <location>
        <begin position="1"/>
        <end position="99"/>
    </location>
</feature>
<evidence type="ECO:0000313" key="3">
    <source>
        <dbReference type="EMBL" id="PCH39893.1"/>
    </source>
</evidence>